<protein>
    <submittedName>
        <fullName evidence="6">ATP-binding cassette domain-containing protein</fullName>
    </submittedName>
</protein>
<dbReference type="InterPro" id="IPR017871">
    <property type="entry name" value="ABC_transporter-like_CS"/>
</dbReference>
<evidence type="ECO:0000256" key="3">
    <source>
        <dbReference type="ARBA" id="ARBA00022741"/>
    </source>
</evidence>
<dbReference type="PANTHER" id="PTHR42711:SF5">
    <property type="entry name" value="ABC TRANSPORTER ATP-BINDING PROTEIN NATA"/>
    <property type="match status" value="1"/>
</dbReference>
<keyword evidence="3" id="KW-0547">Nucleotide-binding</keyword>
<gene>
    <name evidence="6" type="ORF">D3P09_16385</name>
</gene>
<dbReference type="PANTHER" id="PTHR42711">
    <property type="entry name" value="ABC TRANSPORTER ATP-BINDING PROTEIN"/>
    <property type="match status" value="1"/>
</dbReference>
<sequence>MNKIIEVNGLRKSFGELEAVKGIDFYVEQGSMFAFLGPNGAGKSTTIDMLTTQLEPDGGEASVGGYRLGKEDDGIRSSIGIVFQDSMLDRFLTVKENLFVRGSFYKLTRKELKAAVARAVEVADVSGFLDRPYGKLSGGQRRRADIARALIHAPSVLFLDEPTTGLDPQTRKHVWTTIRQLQKEQGMTIFLTTHYMEEAAQADYITLMDHGQLLAKGTPSELKDRYATDLLKLIPTSPTELAQYLNDRSLPHTVQGGIYLIPLKRTIDALPLIEECKGNITGIEIVSGSLDDVFLNLTGTGMRA</sequence>
<reference evidence="6 7" key="1">
    <citation type="submission" date="2018-09" db="EMBL/GenBank/DDBJ databases">
        <title>Paenibacillus aracenensis nov. sp. isolated from a cave in southern Spain.</title>
        <authorList>
            <person name="Jurado V."/>
            <person name="Gutierrez-Patricio S."/>
            <person name="Gonzalez-Pimentel J.L."/>
            <person name="Miller A.Z."/>
            <person name="Laiz L."/>
            <person name="Saiz-Jimenez C."/>
        </authorList>
    </citation>
    <scope>NUCLEOTIDE SEQUENCE [LARGE SCALE GENOMIC DNA]</scope>
    <source>
        <strain evidence="6 7">JCM 19203</strain>
    </source>
</reference>
<name>A0A3A6PCG2_9BACL</name>
<feature type="domain" description="ABC transporter" evidence="5">
    <location>
        <begin position="5"/>
        <end position="235"/>
    </location>
</feature>
<evidence type="ECO:0000259" key="5">
    <source>
        <dbReference type="PROSITE" id="PS50893"/>
    </source>
</evidence>
<dbReference type="Pfam" id="PF00005">
    <property type="entry name" value="ABC_tran"/>
    <property type="match status" value="1"/>
</dbReference>
<keyword evidence="7" id="KW-1185">Reference proteome</keyword>
<dbReference type="SUPFAM" id="SSF52540">
    <property type="entry name" value="P-loop containing nucleoside triphosphate hydrolases"/>
    <property type="match status" value="1"/>
</dbReference>
<dbReference type="InterPro" id="IPR027417">
    <property type="entry name" value="P-loop_NTPase"/>
</dbReference>
<dbReference type="PROSITE" id="PS00211">
    <property type="entry name" value="ABC_TRANSPORTER_1"/>
    <property type="match status" value="1"/>
</dbReference>
<dbReference type="OrthoDB" id="9804819at2"/>
<dbReference type="RefSeq" id="WP_120112118.1">
    <property type="nucleotide sequence ID" value="NZ_QXQB01000003.1"/>
</dbReference>
<evidence type="ECO:0000313" key="6">
    <source>
        <dbReference type="EMBL" id="RJX39072.1"/>
    </source>
</evidence>
<keyword evidence="2" id="KW-0813">Transport</keyword>
<dbReference type="EMBL" id="QXQB01000003">
    <property type="protein sequence ID" value="RJX39072.1"/>
    <property type="molecule type" value="Genomic_DNA"/>
</dbReference>
<evidence type="ECO:0000256" key="4">
    <source>
        <dbReference type="ARBA" id="ARBA00022840"/>
    </source>
</evidence>
<comment type="similarity">
    <text evidence="1">Belongs to the ABC transporter superfamily.</text>
</comment>
<dbReference type="SMART" id="SM00382">
    <property type="entry name" value="AAA"/>
    <property type="match status" value="1"/>
</dbReference>
<dbReference type="PROSITE" id="PS50893">
    <property type="entry name" value="ABC_TRANSPORTER_2"/>
    <property type="match status" value="1"/>
</dbReference>
<evidence type="ECO:0000256" key="2">
    <source>
        <dbReference type="ARBA" id="ARBA00022448"/>
    </source>
</evidence>
<dbReference type="Gene3D" id="3.40.50.300">
    <property type="entry name" value="P-loop containing nucleotide triphosphate hydrolases"/>
    <property type="match status" value="1"/>
</dbReference>
<dbReference type="InterPro" id="IPR003439">
    <property type="entry name" value="ABC_transporter-like_ATP-bd"/>
</dbReference>
<dbReference type="GO" id="GO:0016887">
    <property type="term" value="F:ATP hydrolysis activity"/>
    <property type="evidence" value="ECO:0007669"/>
    <property type="project" value="InterPro"/>
</dbReference>
<dbReference type="GO" id="GO:0005524">
    <property type="term" value="F:ATP binding"/>
    <property type="evidence" value="ECO:0007669"/>
    <property type="project" value="UniProtKB-KW"/>
</dbReference>
<dbReference type="InterPro" id="IPR050763">
    <property type="entry name" value="ABC_transporter_ATP-binding"/>
</dbReference>
<dbReference type="Proteomes" id="UP000267798">
    <property type="component" value="Unassembled WGS sequence"/>
</dbReference>
<dbReference type="AlphaFoldDB" id="A0A3A6PCG2"/>
<keyword evidence="4 6" id="KW-0067">ATP-binding</keyword>
<dbReference type="InterPro" id="IPR003593">
    <property type="entry name" value="AAA+_ATPase"/>
</dbReference>
<organism evidence="6 7">
    <name type="scientific">Paenibacillus pinisoli</name>
    <dbReference type="NCBI Taxonomy" id="1276110"/>
    <lineage>
        <taxon>Bacteria</taxon>
        <taxon>Bacillati</taxon>
        <taxon>Bacillota</taxon>
        <taxon>Bacilli</taxon>
        <taxon>Bacillales</taxon>
        <taxon>Paenibacillaceae</taxon>
        <taxon>Paenibacillus</taxon>
    </lineage>
</organism>
<evidence type="ECO:0000313" key="7">
    <source>
        <dbReference type="Proteomes" id="UP000267798"/>
    </source>
</evidence>
<evidence type="ECO:0000256" key="1">
    <source>
        <dbReference type="ARBA" id="ARBA00005417"/>
    </source>
</evidence>
<proteinExistence type="inferred from homology"/>
<comment type="caution">
    <text evidence="6">The sequence shown here is derived from an EMBL/GenBank/DDBJ whole genome shotgun (WGS) entry which is preliminary data.</text>
</comment>
<accession>A0A3A6PCG2</accession>